<keyword evidence="3" id="KW-1185">Reference proteome</keyword>
<sequence>MNVDHLDCLFQEYGYDVKERTASYRVYLLNQGMYHGAEIQIMDDDIDATPILDRYSKLGYHAKQQRFKSIEQAESYLFKGFFNTQTTANDINRRYTEFAANQVKHYCNCGIKYQYISMPYSIYSEGAEDTVSGTSDIISAIKEAINRKGAHLVVVEAAAGFGKTCTAYEVYKSFLDNSEYQKPIFTELSRNRDAKQFKYILWSEIDKEKDTTAKQELVVYNIKKGKIPLIIDGFDELLSKNIDNGKAGQLNEFEQVETMLSTIGDLLTDEAKIILTSRKTAIFAGAEFGDWVDSYNGNFDVIRFQLEKPNIKQWLSTERYEEIIGKNVPLDNISNPVLLTYLRNISKEDFSDLLVYPETITDKYFEYLLNREKERQNLIIRWEDQMQIFENLAKSFVDFDITGENRSFVKELIIEYNKSRLLYYKELTPTKQTLDELADTLTNHALLDRTGNKDFITFINEFIFGYLLGKSIQKEPVTFLQKLNPIPEHLIELAIYAYKYSSNDDKLKLWDKFSVIKDKMSLYLAVTTDCILLKKVTGNYKCAGLNSFHFEDINILSEECKFVETSFVDSVFERCTFDANAFYNVTFTGCKFIDCDVNSDLSSGSNNIHCYGCDDYNTGFISSLVKVTTSSVLQKQEDIDLEIEILSKYFKVDGKSPKMRYISTLRKEFGEKNLDVVFATFELLKKKGMILIDGNNSHISKSGIAYYHKNIQV</sequence>
<reference evidence="2 3" key="1">
    <citation type="submission" date="2016-11" db="EMBL/GenBank/DDBJ databases">
        <authorList>
            <person name="Jaros S."/>
            <person name="Januszkiewicz K."/>
            <person name="Wedrychowicz H."/>
        </authorList>
    </citation>
    <scope>NUCLEOTIDE SEQUENCE [LARGE SCALE GENOMIC DNA]</scope>
    <source>
        <strain evidence="2 3">DSM 26883</strain>
    </source>
</reference>
<dbReference type="STRING" id="871325.SAMN05444349_111113"/>
<dbReference type="Pfam" id="PF22723">
    <property type="entry name" value="NA-iREase2"/>
    <property type="match status" value="1"/>
</dbReference>
<dbReference type="Gene3D" id="3.40.50.300">
    <property type="entry name" value="P-loop containing nucleotide triphosphate hydrolases"/>
    <property type="match status" value="1"/>
</dbReference>
<dbReference type="Proteomes" id="UP000184436">
    <property type="component" value="Unassembled WGS sequence"/>
</dbReference>
<dbReference type="OrthoDB" id="6845386at2"/>
<evidence type="ECO:0000259" key="1">
    <source>
        <dbReference type="Pfam" id="PF22723"/>
    </source>
</evidence>
<dbReference type="RefSeq" id="WP_025076058.1">
    <property type="nucleotide sequence ID" value="NZ_FQVD01000011.1"/>
</dbReference>
<name>A0A1M4Z0N3_9BACE</name>
<evidence type="ECO:0000313" key="3">
    <source>
        <dbReference type="Proteomes" id="UP000184436"/>
    </source>
</evidence>
<dbReference type="AlphaFoldDB" id="A0A1M4Z0N3"/>
<accession>A0A1M4Z0N3</accession>
<dbReference type="SUPFAM" id="SSF52540">
    <property type="entry name" value="P-loop containing nucleoside triphosphate hydrolases"/>
    <property type="match status" value="1"/>
</dbReference>
<feature type="domain" description="NACHT-associated inactive Restriction Endonuclease 2" evidence="1">
    <location>
        <begin position="5"/>
        <end position="122"/>
    </location>
</feature>
<proteinExistence type="predicted"/>
<dbReference type="InterPro" id="IPR027417">
    <property type="entry name" value="P-loop_NTPase"/>
</dbReference>
<evidence type="ECO:0000313" key="2">
    <source>
        <dbReference type="EMBL" id="SHF11525.1"/>
    </source>
</evidence>
<organism evidence="2 3">
    <name type="scientific">Bacteroides faecichinchillae</name>
    <dbReference type="NCBI Taxonomy" id="871325"/>
    <lineage>
        <taxon>Bacteria</taxon>
        <taxon>Pseudomonadati</taxon>
        <taxon>Bacteroidota</taxon>
        <taxon>Bacteroidia</taxon>
        <taxon>Bacteroidales</taxon>
        <taxon>Bacteroidaceae</taxon>
        <taxon>Bacteroides</taxon>
    </lineage>
</organism>
<dbReference type="InterPro" id="IPR055007">
    <property type="entry name" value="NA-iREase2_dom"/>
</dbReference>
<protein>
    <recommendedName>
        <fullName evidence="1">NACHT-associated inactive Restriction Endonuclease 2 domain-containing protein</fullName>
    </recommendedName>
</protein>
<dbReference type="EMBL" id="FQVD01000011">
    <property type="protein sequence ID" value="SHF11525.1"/>
    <property type="molecule type" value="Genomic_DNA"/>
</dbReference>
<gene>
    <name evidence="2" type="ORF">SAMN05444349_111113</name>
</gene>
<dbReference type="Gene3D" id="2.160.20.80">
    <property type="entry name" value="E3 ubiquitin-protein ligase SopA"/>
    <property type="match status" value="1"/>
</dbReference>